<evidence type="ECO:0000313" key="2">
    <source>
        <dbReference type="Proteomes" id="UP000054560"/>
    </source>
</evidence>
<organism evidence="1 2">
    <name type="scientific">Sphaeroforma arctica JP610</name>
    <dbReference type="NCBI Taxonomy" id="667725"/>
    <lineage>
        <taxon>Eukaryota</taxon>
        <taxon>Ichthyosporea</taxon>
        <taxon>Ichthyophonida</taxon>
        <taxon>Sphaeroforma</taxon>
    </lineage>
</organism>
<sequence>MMDDMSKGFVVRDYGCDAKCCELIWGTCDVRAGHVSGKPEGAEKLSLFPVEDLYREGARVGASAEGVFGWGVEDVECLTHAFD</sequence>
<proteinExistence type="predicted"/>
<accession>A0A0L0F308</accession>
<dbReference type="GeneID" id="25916961"/>
<gene>
    <name evidence="1" type="ORF">SARC_16457</name>
</gene>
<dbReference type="EMBL" id="KQ249713">
    <property type="protein sequence ID" value="KNC71011.1"/>
    <property type="molecule type" value="Genomic_DNA"/>
</dbReference>
<evidence type="ECO:0000313" key="1">
    <source>
        <dbReference type="EMBL" id="KNC71011.1"/>
    </source>
</evidence>
<name>A0A0L0F308_9EUKA</name>
<dbReference type="Proteomes" id="UP000054560">
    <property type="component" value="Unassembled WGS sequence"/>
</dbReference>
<feature type="non-terminal residue" evidence="1">
    <location>
        <position position="83"/>
    </location>
</feature>
<protein>
    <submittedName>
        <fullName evidence="1">Uncharacterized protein</fullName>
    </submittedName>
</protein>
<dbReference type="AlphaFoldDB" id="A0A0L0F308"/>
<dbReference type="RefSeq" id="XP_014144913.1">
    <property type="nucleotide sequence ID" value="XM_014289438.1"/>
</dbReference>
<keyword evidence="2" id="KW-1185">Reference proteome</keyword>
<reference evidence="1 2" key="1">
    <citation type="submission" date="2011-02" db="EMBL/GenBank/DDBJ databases">
        <title>The Genome Sequence of Sphaeroforma arctica JP610.</title>
        <authorList>
            <consortium name="The Broad Institute Genome Sequencing Platform"/>
            <person name="Russ C."/>
            <person name="Cuomo C."/>
            <person name="Young S.K."/>
            <person name="Zeng Q."/>
            <person name="Gargeya S."/>
            <person name="Alvarado L."/>
            <person name="Berlin A."/>
            <person name="Chapman S.B."/>
            <person name="Chen Z."/>
            <person name="Freedman E."/>
            <person name="Gellesch M."/>
            <person name="Goldberg J."/>
            <person name="Griggs A."/>
            <person name="Gujja S."/>
            <person name="Heilman E."/>
            <person name="Heiman D."/>
            <person name="Howarth C."/>
            <person name="Mehta T."/>
            <person name="Neiman D."/>
            <person name="Pearson M."/>
            <person name="Roberts A."/>
            <person name="Saif S."/>
            <person name="Shea T."/>
            <person name="Shenoy N."/>
            <person name="Sisk P."/>
            <person name="Stolte C."/>
            <person name="Sykes S."/>
            <person name="White J."/>
            <person name="Yandava C."/>
            <person name="Burger G."/>
            <person name="Gray M.W."/>
            <person name="Holland P.W.H."/>
            <person name="King N."/>
            <person name="Lang F.B.F."/>
            <person name="Roger A.J."/>
            <person name="Ruiz-Trillo I."/>
            <person name="Haas B."/>
            <person name="Nusbaum C."/>
            <person name="Birren B."/>
        </authorList>
    </citation>
    <scope>NUCLEOTIDE SEQUENCE [LARGE SCALE GENOMIC DNA]</scope>
    <source>
        <strain evidence="1 2">JP610</strain>
    </source>
</reference>